<comment type="caution">
    <text evidence="5">The sequence shown here is derived from an EMBL/GenBank/DDBJ whole genome shotgun (WGS) entry which is preliminary data.</text>
</comment>
<comment type="cofactor">
    <cofactor evidence="1">
        <name>Zn(2+)</name>
        <dbReference type="ChEBI" id="CHEBI:29105"/>
    </cofactor>
    <text evidence="1">Binds 1 zinc ion per subunit.</text>
</comment>
<evidence type="ECO:0000256" key="3">
    <source>
        <dbReference type="SAM" id="SignalP"/>
    </source>
</evidence>
<accession>A0ABP0HZQ8</accession>
<keyword evidence="1" id="KW-0862">Zinc</keyword>
<dbReference type="EMBL" id="CAXAMN010001681">
    <property type="protein sequence ID" value="CAK8995745.1"/>
    <property type="molecule type" value="Genomic_DNA"/>
</dbReference>
<proteinExistence type="predicted"/>
<dbReference type="PANTHER" id="PTHR10127:SF850">
    <property type="entry name" value="METALLOENDOPEPTIDASE"/>
    <property type="match status" value="1"/>
</dbReference>
<keyword evidence="6" id="KW-1185">Reference proteome</keyword>
<dbReference type="InterPro" id="IPR024079">
    <property type="entry name" value="MetalloPept_cat_dom_sf"/>
</dbReference>
<organism evidence="5 6">
    <name type="scientific">Durusdinium trenchii</name>
    <dbReference type="NCBI Taxonomy" id="1381693"/>
    <lineage>
        <taxon>Eukaryota</taxon>
        <taxon>Sar</taxon>
        <taxon>Alveolata</taxon>
        <taxon>Dinophyceae</taxon>
        <taxon>Suessiales</taxon>
        <taxon>Symbiodiniaceae</taxon>
        <taxon>Durusdinium</taxon>
    </lineage>
</organism>
<gene>
    <name evidence="5" type="ORF">CCMP2556_LOCUS4158</name>
</gene>
<name>A0ABP0HZQ8_9DINO</name>
<feature type="domain" description="Peptidase M12A" evidence="4">
    <location>
        <begin position="378"/>
        <end position="598"/>
    </location>
</feature>
<evidence type="ECO:0000256" key="2">
    <source>
        <dbReference type="SAM" id="MobiDB-lite"/>
    </source>
</evidence>
<dbReference type="Pfam" id="PF01400">
    <property type="entry name" value="Astacin"/>
    <property type="match status" value="1"/>
</dbReference>
<dbReference type="SMART" id="SM00235">
    <property type="entry name" value="ZnMc"/>
    <property type="match status" value="1"/>
</dbReference>
<dbReference type="Proteomes" id="UP001642484">
    <property type="component" value="Unassembled WGS sequence"/>
</dbReference>
<feature type="active site" evidence="1">
    <location>
        <position position="473"/>
    </location>
</feature>
<keyword evidence="1" id="KW-0479">Metal-binding</keyword>
<reference evidence="5 6" key="1">
    <citation type="submission" date="2024-02" db="EMBL/GenBank/DDBJ databases">
        <authorList>
            <person name="Chen Y."/>
            <person name="Shah S."/>
            <person name="Dougan E. K."/>
            <person name="Thang M."/>
            <person name="Chan C."/>
        </authorList>
    </citation>
    <scope>NUCLEOTIDE SEQUENCE [LARGE SCALE GENOMIC DNA]</scope>
</reference>
<dbReference type="InterPro" id="IPR006026">
    <property type="entry name" value="Peptidase_Metallo"/>
</dbReference>
<dbReference type="Pfam" id="PF19030">
    <property type="entry name" value="TSP1_ADAMTS"/>
    <property type="match status" value="1"/>
</dbReference>
<sequence length="977" mass="107149">MLRFLPFGILLLAFPCLAQGNEGDCSDQACSKTGGSLFIQRRLAPSKVSADPVAAALALERRSSAAWVAAPFGDCRRACPSGQRSDPKLAFQERPVQCFSTSGELLEDSSCHHLMKPEVYRQCHCGVIWCAKECQDFDLEAVLESEHTDIGDERDSEFECLGCFPLGEDDGVADLTADARDVTCMDWQHDTPCRGGLPFYRLRMNKPMSAESCFEFCIGAGMDLFGLVEGVECRCGASRLNKGIWRDEKPRPGLELPAPLSGCMTEQKCPLRVYRWLGPFVGGGTVPEHLMMSHIDDQTMVDSIVTGRPITEEDEEDGEELSEDPAPMAQAQTENGQLEEDVQLSTVTEGPGWGRLCDDNDGCLGARPWIERTAVPPEGMSDQWQEYVIFRYKFKDGTDAARKEGLRAAAAEWRLHTCVAVIEDQDIIQSPFIVAGLHTAGSCSATLGRPLNSGKLNMGWCNSLKSKGSLVHEIGHNLGMYHHQNRPDGSARFNGKGPHLEVYWQNLIDSYKSFLAPKQQAYTGSQKDGENDPQVGYAAYNFESIMHYGRGVLRIKDHSVNDGYAFNTIPKSYNSVVGQRHGLSDGDKKAIFDAYRCRPMKDFQGTWDAFEVNQIQVPGTAWTTFHFTVTFDAVPVVVVLPTHSGRPATVRLRQITTSSFQALVVVPPGTAGNHGALDVTFMAAVAGRHRLKDGRTFEARRVTLKNIQRGNSCTGQNPEASWTSVSLLRTYEQEPAFAASVQSCNNELGDLPSSFSKPFMSVAVSNLTASSVQLALELAQTAGEGEVLQEETIGFIAMEQGSGNFRNLGRRLYYTAKVSAFSVKGRSDGDGRFPVPFPHVGTETPLVIGGHVSRMGSDGGWLRLFSCKGNVANVYMDEDQFCDSETWHWPAEQVGSARIRTKSWTWVPFEALFDVAPVVVTAPIGGECSACDGFHAVMARPAKTKVGTDAMTISFLAAWSMKMAKMGWLKGMSCRSM</sequence>
<keyword evidence="3" id="KW-0732">Signal</keyword>
<dbReference type="SUPFAM" id="SSF55486">
    <property type="entry name" value="Metalloproteases ('zincins'), catalytic domain"/>
    <property type="match status" value="1"/>
</dbReference>
<feature type="signal peptide" evidence="3">
    <location>
        <begin position="1"/>
        <end position="20"/>
    </location>
</feature>
<feature type="binding site" evidence="1">
    <location>
        <position position="476"/>
    </location>
    <ligand>
        <name>Zn(2+)</name>
        <dbReference type="ChEBI" id="CHEBI:29105"/>
        <note>catalytic</note>
    </ligand>
</feature>
<dbReference type="PROSITE" id="PS51864">
    <property type="entry name" value="ASTACIN"/>
    <property type="match status" value="1"/>
</dbReference>
<keyword evidence="1" id="KW-0645">Protease</keyword>
<evidence type="ECO:0000256" key="1">
    <source>
        <dbReference type="PROSITE-ProRule" id="PRU01211"/>
    </source>
</evidence>
<dbReference type="InterPro" id="IPR001506">
    <property type="entry name" value="Peptidase_M12A"/>
</dbReference>
<keyword evidence="1" id="KW-0482">Metalloprotease</keyword>
<dbReference type="Gene3D" id="3.40.390.10">
    <property type="entry name" value="Collagenase (Catalytic Domain)"/>
    <property type="match status" value="1"/>
</dbReference>
<feature type="chain" id="PRO_5045752468" description="Peptidase M12A domain-containing protein" evidence="3">
    <location>
        <begin position="21"/>
        <end position="977"/>
    </location>
</feature>
<feature type="region of interest" description="Disordered" evidence="2">
    <location>
        <begin position="311"/>
        <end position="340"/>
    </location>
</feature>
<evidence type="ECO:0000313" key="5">
    <source>
        <dbReference type="EMBL" id="CAK8995745.1"/>
    </source>
</evidence>
<evidence type="ECO:0000313" key="6">
    <source>
        <dbReference type="Proteomes" id="UP001642484"/>
    </source>
</evidence>
<comment type="caution">
    <text evidence="1">Lacks conserved residue(s) required for the propagation of feature annotation.</text>
</comment>
<feature type="binding site" evidence="1">
    <location>
        <position position="472"/>
    </location>
    <ligand>
        <name>Zn(2+)</name>
        <dbReference type="ChEBI" id="CHEBI:29105"/>
        <note>catalytic</note>
    </ligand>
</feature>
<evidence type="ECO:0000259" key="4">
    <source>
        <dbReference type="PROSITE" id="PS51864"/>
    </source>
</evidence>
<feature type="compositionally biased region" description="Acidic residues" evidence="2">
    <location>
        <begin position="312"/>
        <end position="323"/>
    </location>
</feature>
<dbReference type="PANTHER" id="PTHR10127">
    <property type="entry name" value="DISCOIDIN, CUB, EGF, LAMININ , AND ZINC METALLOPROTEASE DOMAIN CONTAINING"/>
    <property type="match status" value="1"/>
</dbReference>
<keyword evidence="1" id="KW-0378">Hydrolase</keyword>
<feature type="binding site" evidence="1">
    <location>
        <position position="482"/>
    </location>
    <ligand>
        <name>Zn(2+)</name>
        <dbReference type="ChEBI" id="CHEBI:29105"/>
        <note>catalytic</note>
    </ligand>
</feature>
<protein>
    <recommendedName>
        <fullName evidence="4">Peptidase M12A domain-containing protein</fullName>
    </recommendedName>
</protein>